<dbReference type="EMBL" id="JAFEJS010000006">
    <property type="protein sequence ID" value="MBT1173133.1"/>
    <property type="molecule type" value="Genomic_DNA"/>
</dbReference>
<comment type="caution">
    <text evidence="9">The sequence shown here is derived from an EMBL/GenBank/DDBJ whole genome shotgun (WGS) entry which is preliminary data.</text>
</comment>
<sequence length="627" mass="64592">MFTRSHSHHATVAVASRVAAAVITASALVAALSVPVASASPTADPAGTPLAKDSTATLVVRGVESGTTSVAYRVIELNLEPDGTSPAAPPYVWAEPVRAFVREYDEAHDVDFITDEPVAGAVGDAYAALESDPEADPRTATAGRIADFADRLAQFVGRQSAELGLDPRTGVTSGGSGSAGESDDAVATFAGLPLGGHLVLTTGGAYIHRPVIANLVPEHRAADRQWVVAERVEIDSKRSLPSVDKSINEQRDDGHLSGKGAKGTGSDVLAVGDAVTFDLRADVPVFPNNATHRDFTIADTLSDGLTFDRDSIEVFGVAATGEGGADVETPLADDAYGLTVAGEESGGTDESADDGGSATPAFTFRIDLGGERYAGVGGYRSIHVRYRAIVNERVVIGPDGNPNEVLLEYSNNPYHDASHGTDDDHVTAYSYGIEALKTGGDGKPLSGAVFALGGDGLAALAGGDDGAGDDAGVYEGVVPVGPSGDAGASSNGGRYRLPRRDAAGAIVAEDRDRLTRDLTVADDGTLWISGLRPGTYALTETKAPDGYGLLGKPVEFTIRDAAAADGATGVEFTGDVVGQRTAGYAYGAIRNYRGWLPQTGSTGVLAFSAAGLLMVLGGLVLVRRRRR</sequence>
<keyword evidence="1" id="KW-0134">Cell wall</keyword>
<dbReference type="NCBIfam" id="TIGR01167">
    <property type="entry name" value="LPXTG_anchor"/>
    <property type="match status" value="1"/>
</dbReference>
<evidence type="ECO:0000256" key="7">
    <source>
        <dbReference type="SAM" id="SignalP"/>
    </source>
</evidence>
<dbReference type="InterPro" id="IPR041033">
    <property type="entry name" value="SpaA_PFL_dom_1"/>
</dbReference>
<dbReference type="Pfam" id="PF00746">
    <property type="entry name" value="Gram_pos_anchor"/>
    <property type="match status" value="1"/>
</dbReference>
<evidence type="ECO:0000256" key="2">
    <source>
        <dbReference type="ARBA" id="ARBA00022525"/>
    </source>
</evidence>
<evidence type="ECO:0000256" key="3">
    <source>
        <dbReference type="ARBA" id="ARBA00022729"/>
    </source>
</evidence>
<reference evidence="9 10" key="1">
    <citation type="journal article" date="2021" name="Environ. Microbiol.">
        <title>Genetic insights into the dark matter of the mammalian gut microbiota through targeted genome reconstruction.</title>
        <authorList>
            <person name="Lugli G.A."/>
            <person name="Alessandri G."/>
            <person name="Milani C."/>
            <person name="Viappiani A."/>
            <person name="Fontana F."/>
            <person name="Tarracchini C."/>
            <person name="Mancabelli L."/>
            <person name="Argentini C."/>
            <person name="Ruiz L."/>
            <person name="Margolles A."/>
            <person name="van Sinderen D."/>
            <person name="Turroni F."/>
            <person name="Ventura M."/>
        </authorList>
    </citation>
    <scope>NUCLEOTIDE SEQUENCE [LARGE SCALE GENOMIC DNA]</scope>
    <source>
        <strain evidence="9 10">MA2</strain>
    </source>
</reference>
<feature type="signal peptide" evidence="7">
    <location>
        <begin position="1"/>
        <end position="39"/>
    </location>
</feature>
<keyword evidence="10" id="KW-1185">Reference proteome</keyword>
<proteinExistence type="predicted"/>
<dbReference type="InterPro" id="IPR013783">
    <property type="entry name" value="Ig-like_fold"/>
</dbReference>
<gene>
    <name evidence="9" type="ORF">JS528_07170</name>
</gene>
<dbReference type="Pfam" id="PF17802">
    <property type="entry name" value="SpaA"/>
    <property type="match status" value="1"/>
</dbReference>
<accession>A0ABS5UQ79</accession>
<feature type="domain" description="Gram-positive cocci surface proteins LPxTG" evidence="8">
    <location>
        <begin position="596"/>
        <end position="627"/>
    </location>
</feature>
<dbReference type="NCBIfam" id="TIGR04226">
    <property type="entry name" value="RrgB_K2N_iso_D2"/>
    <property type="match status" value="1"/>
</dbReference>
<feature type="region of interest" description="Disordered" evidence="5">
    <location>
        <begin position="239"/>
        <end position="263"/>
    </location>
</feature>
<evidence type="ECO:0000256" key="6">
    <source>
        <dbReference type="SAM" id="Phobius"/>
    </source>
</evidence>
<evidence type="ECO:0000313" key="10">
    <source>
        <dbReference type="Proteomes" id="UP000773064"/>
    </source>
</evidence>
<dbReference type="Gene3D" id="2.60.40.740">
    <property type="match status" value="1"/>
</dbReference>
<feature type="compositionally biased region" description="Basic and acidic residues" evidence="5">
    <location>
        <begin position="246"/>
        <end position="256"/>
    </location>
</feature>
<keyword evidence="3 7" id="KW-0732">Signal</keyword>
<feature type="transmembrane region" description="Helical" evidence="6">
    <location>
        <begin position="603"/>
        <end position="622"/>
    </location>
</feature>
<dbReference type="Proteomes" id="UP000773064">
    <property type="component" value="Unassembled WGS sequence"/>
</dbReference>
<evidence type="ECO:0000259" key="8">
    <source>
        <dbReference type="PROSITE" id="PS50847"/>
    </source>
</evidence>
<dbReference type="InterPro" id="IPR026466">
    <property type="entry name" value="Fim_isopep_form_D2_dom"/>
</dbReference>
<dbReference type="PROSITE" id="PS50847">
    <property type="entry name" value="GRAM_POS_ANCHORING"/>
    <property type="match status" value="1"/>
</dbReference>
<evidence type="ECO:0000256" key="5">
    <source>
        <dbReference type="SAM" id="MobiDB-lite"/>
    </source>
</evidence>
<evidence type="ECO:0000313" key="9">
    <source>
        <dbReference type="EMBL" id="MBT1173133.1"/>
    </source>
</evidence>
<protein>
    <submittedName>
        <fullName evidence="9">Isopeptide-forming domain-containing fimbrial protein</fullName>
    </submittedName>
</protein>
<organism evidence="9 10">
    <name type="scientific">Bifidobacterium santillanense</name>
    <dbReference type="NCBI Taxonomy" id="2809028"/>
    <lineage>
        <taxon>Bacteria</taxon>
        <taxon>Bacillati</taxon>
        <taxon>Actinomycetota</taxon>
        <taxon>Actinomycetes</taxon>
        <taxon>Bifidobacteriales</taxon>
        <taxon>Bifidobacteriaceae</taxon>
        <taxon>Bifidobacterium</taxon>
    </lineage>
</organism>
<keyword evidence="6" id="KW-0812">Transmembrane</keyword>
<feature type="chain" id="PRO_5045403401" evidence="7">
    <location>
        <begin position="40"/>
        <end position="627"/>
    </location>
</feature>
<name>A0ABS5UQ79_9BIFI</name>
<dbReference type="InterPro" id="IPR019931">
    <property type="entry name" value="LPXTG_anchor"/>
</dbReference>
<keyword evidence="4" id="KW-0572">Peptidoglycan-anchor</keyword>
<keyword evidence="2" id="KW-0964">Secreted</keyword>
<dbReference type="RefSeq" id="WP_214358393.1">
    <property type="nucleotide sequence ID" value="NZ_JAFEJS010000006.1"/>
</dbReference>
<keyword evidence="6" id="KW-1133">Transmembrane helix</keyword>
<dbReference type="Gene3D" id="2.60.40.10">
    <property type="entry name" value="Immunoglobulins"/>
    <property type="match status" value="1"/>
</dbReference>
<evidence type="ECO:0000256" key="1">
    <source>
        <dbReference type="ARBA" id="ARBA00022512"/>
    </source>
</evidence>
<evidence type="ECO:0000256" key="4">
    <source>
        <dbReference type="ARBA" id="ARBA00023088"/>
    </source>
</evidence>
<keyword evidence="6" id="KW-0472">Membrane</keyword>